<evidence type="ECO:0000256" key="3">
    <source>
        <dbReference type="ARBA" id="ARBA00022833"/>
    </source>
</evidence>
<dbReference type="OrthoDB" id="660555at2759"/>
<dbReference type="PANTHER" id="PTHR13510:SF44">
    <property type="entry name" value="RABENOSYN-5"/>
    <property type="match status" value="1"/>
</dbReference>
<dbReference type="InterPro" id="IPR013083">
    <property type="entry name" value="Znf_RING/FYVE/PHD"/>
</dbReference>
<dbReference type="PROSITE" id="PS50178">
    <property type="entry name" value="ZF_FYVE"/>
    <property type="match status" value="1"/>
</dbReference>
<evidence type="ECO:0000259" key="6">
    <source>
        <dbReference type="PROSITE" id="PS50178"/>
    </source>
</evidence>
<dbReference type="InterPro" id="IPR011011">
    <property type="entry name" value="Znf_FYVE_PHD"/>
</dbReference>
<evidence type="ECO:0000313" key="8">
    <source>
        <dbReference type="Proteomes" id="UP000294530"/>
    </source>
</evidence>
<evidence type="ECO:0000313" key="7">
    <source>
        <dbReference type="EMBL" id="TDH73209.1"/>
    </source>
</evidence>
<dbReference type="GeneID" id="94347460"/>
<dbReference type="GO" id="GO:0008270">
    <property type="term" value="F:zinc ion binding"/>
    <property type="evidence" value="ECO:0007669"/>
    <property type="project" value="UniProtKB-KW"/>
</dbReference>
<dbReference type="KEGG" id="blac:94347460"/>
<dbReference type="Gene3D" id="3.30.40.10">
    <property type="entry name" value="Zinc/RING finger domain, C3HC4 (zinc finger)"/>
    <property type="match status" value="1"/>
</dbReference>
<evidence type="ECO:0000256" key="5">
    <source>
        <dbReference type="SAM" id="MobiDB-lite"/>
    </source>
</evidence>
<dbReference type="Proteomes" id="UP000294530">
    <property type="component" value="Unassembled WGS sequence"/>
</dbReference>
<gene>
    <name evidence="7" type="ORF">CCR75_003696</name>
</gene>
<dbReference type="AlphaFoldDB" id="A0A976NYY5"/>
<protein>
    <recommendedName>
        <fullName evidence="6">FYVE-type domain-containing protein</fullName>
    </recommendedName>
</protein>
<keyword evidence="1" id="KW-0479">Metal-binding</keyword>
<dbReference type="InterPro" id="IPR052727">
    <property type="entry name" value="Rab4/Rab5_effector"/>
</dbReference>
<accession>A0A976NYY5</accession>
<keyword evidence="3" id="KW-0862">Zinc</keyword>
<evidence type="ECO:0000256" key="2">
    <source>
        <dbReference type="ARBA" id="ARBA00022771"/>
    </source>
</evidence>
<dbReference type="RefSeq" id="XP_067822708.1">
    <property type="nucleotide sequence ID" value="XM_067961789.1"/>
</dbReference>
<feature type="domain" description="FYVE-type" evidence="6">
    <location>
        <begin position="322"/>
        <end position="392"/>
    </location>
</feature>
<sequence length="504" mass="56423">MPSTFSAFAPVSLTGSQETRLELMMKQQVQDAILARSTCSSSTFDSEWRFASSLGQLKTYTLRGTDSFNSTSSWATTLKNSKRATAVSMDDQESSLSHLSNQSSAQRRRKLLSFSRRTCGAPSGRQDPLDPRPSLQSYRTIGRVQGHYRDIVNVYIAPTSADFVRQQKLLSPVVLDGAILHTIRASRDSYFGIKWVVENSFAGKRDICFVEIVGCTTDSKGQEIGFIAMASIDIPECPELSTSRKLTRVRMKRTILVAPSIDTLKGASDVFVMGSSETSESSFVTHAQYRLNMAILSDISLVIDSQNIAKQTLAPMKNWIPDDSRLSCSICCRKFHLMYRRRHHCRLCGDVICKTCYVTRGVRTADMEETRGVEAIEICQTKFCVRCVMGLRTTDKRLTMLARHLNNMLLLRVDPIDMSVSKAESEPTMPSSTVTFFKRGSTHKHALDFYQFYKKSPSQDQSQEMENNQANGTNARAFISGYMVSYGSGTSSSFRTSPIKEQFL</sequence>
<keyword evidence="2 4" id="KW-0863">Zinc-finger</keyword>
<dbReference type="Pfam" id="PF01363">
    <property type="entry name" value="FYVE"/>
    <property type="match status" value="1"/>
</dbReference>
<evidence type="ECO:0000256" key="1">
    <source>
        <dbReference type="ARBA" id="ARBA00022723"/>
    </source>
</evidence>
<feature type="region of interest" description="Disordered" evidence="5">
    <location>
        <begin position="85"/>
        <end position="105"/>
    </location>
</feature>
<dbReference type="InterPro" id="IPR017455">
    <property type="entry name" value="Znf_FYVE-rel"/>
</dbReference>
<dbReference type="SMART" id="SM00064">
    <property type="entry name" value="FYVE"/>
    <property type="match status" value="1"/>
</dbReference>
<dbReference type="EMBL" id="SHOA02000001">
    <property type="protein sequence ID" value="TDH73209.1"/>
    <property type="molecule type" value="Genomic_DNA"/>
</dbReference>
<reference evidence="7 8" key="1">
    <citation type="journal article" date="2021" name="Genome Biol.">
        <title>AFLAP: assembly-free linkage analysis pipeline using k-mers from genome sequencing data.</title>
        <authorList>
            <person name="Fletcher K."/>
            <person name="Zhang L."/>
            <person name="Gil J."/>
            <person name="Han R."/>
            <person name="Cavanaugh K."/>
            <person name="Michelmore R."/>
        </authorList>
    </citation>
    <scope>NUCLEOTIDE SEQUENCE [LARGE SCALE GENOMIC DNA]</scope>
    <source>
        <strain evidence="7 8">SF5</strain>
    </source>
</reference>
<name>A0A976NYY5_BRELC</name>
<dbReference type="PANTHER" id="PTHR13510">
    <property type="entry name" value="FYVE-FINGER-CONTAINING RAB5 EFFECTOR PROTEIN RABENOSYN-5-RELATED"/>
    <property type="match status" value="1"/>
</dbReference>
<dbReference type="InterPro" id="IPR000306">
    <property type="entry name" value="Znf_FYVE"/>
</dbReference>
<organism evidence="7 8">
    <name type="scientific">Bremia lactucae</name>
    <name type="common">Lettuce downy mildew</name>
    <dbReference type="NCBI Taxonomy" id="4779"/>
    <lineage>
        <taxon>Eukaryota</taxon>
        <taxon>Sar</taxon>
        <taxon>Stramenopiles</taxon>
        <taxon>Oomycota</taxon>
        <taxon>Peronosporomycetes</taxon>
        <taxon>Peronosporales</taxon>
        <taxon>Peronosporaceae</taxon>
        <taxon>Bremia</taxon>
    </lineage>
</organism>
<comment type="caution">
    <text evidence="7">The sequence shown here is derived from an EMBL/GenBank/DDBJ whole genome shotgun (WGS) entry which is preliminary data.</text>
</comment>
<keyword evidence="8" id="KW-1185">Reference proteome</keyword>
<evidence type="ECO:0000256" key="4">
    <source>
        <dbReference type="PROSITE-ProRule" id="PRU00091"/>
    </source>
</evidence>
<dbReference type="SUPFAM" id="SSF57903">
    <property type="entry name" value="FYVE/PHD zinc finger"/>
    <property type="match status" value="1"/>
</dbReference>
<proteinExistence type="predicted"/>
<feature type="compositionally biased region" description="Low complexity" evidence="5">
    <location>
        <begin position="94"/>
        <end position="104"/>
    </location>
</feature>